<comment type="caution">
    <text evidence="2">The sequence shown here is derived from an EMBL/GenBank/DDBJ whole genome shotgun (WGS) entry which is preliminary data.</text>
</comment>
<dbReference type="EMBL" id="BSXT01000631">
    <property type="protein sequence ID" value="GMF31417.1"/>
    <property type="molecule type" value="Genomic_DNA"/>
</dbReference>
<dbReference type="Gene3D" id="2.40.70.10">
    <property type="entry name" value="Acid Proteases"/>
    <property type="match status" value="1"/>
</dbReference>
<dbReference type="OrthoDB" id="141370at2759"/>
<proteinExistence type="predicted"/>
<evidence type="ECO:0000313" key="3">
    <source>
        <dbReference type="Proteomes" id="UP001165121"/>
    </source>
</evidence>
<feature type="compositionally biased region" description="Basic and acidic residues" evidence="1">
    <location>
        <begin position="303"/>
        <end position="313"/>
    </location>
</feature>
<organism evidence="2 3">
    <name type="scientific">Phytophthora fragariaefolia</name>
    <dbReference type="NCBI Taxonomy" id="1490495"/>
    <lineage>
        <taxon>Eukaryota</taxon>
        <taxon>Sar</taxon>
        <taxon>Stramenopiles</taxon>
        <taxon>Oomycota</taxon>
        <taxon>Peronosporomycetes</taxon>
        <taxon>Peronosporales</taxon>
        <taxon>Peronosporaceae</taxon>
        <taxon>Phytophthora</taxon>
    </lineage>
</organism>
<feature type="compositionally biased region" description="Basic and acidic residues" evidence="1">
    <location>
        <begin position="616"/>
        <end position="636"/>
    </location>
</feature>
<dbReference type="InterPro" id="IPR021109">
    <property type="entry name" value="Peptidase_aspartic_dom_sf"/>
</dbReference>
<dbReference type="InterPro" id="IPR043502">
    <property type="entry name" value="DNA/RNA_pol_sf"/>
</dbReference>
<evidence type="ECO:0000313" key="2">
    <source>
        <dbReference type="EMBL" id="GMF31417.1"/>
    </source>
</evidence>
<name>A0A9W6UF35_9STRA</name>
<gene>
    <name evidence="2" type="ORF">Pfra01_000720700</name>
</gene>
<evidence type="ECO:0000256" key="1">
    <source>
        <dbReference type="SAM" id="MobiDB-lite"/>
    </source>
</evidence>
<accession>A0A9W6UF35</accession>
<feature type="region of interest" description="Disordered" evidence="1">
    <location>
        <begin position="347"/>
        <end position="379"/>
    </location>
</feature>
<feature type="region of interest" description="Disordered" evidence="1">
    <location>
        <begin position="616"/>
        <end position="645"/>
    </location>
</feature>
<keyword evidence="3" id="KW-1185">Reference proteome</keyword>
<dbReference type="Proteomes" id="UP001165121">
    <property type="component" value="Unassembled WGS sequence"/>
</dbReference>
<feature type="region of interest" description="Disordered" evidence="1">
    <location>
        <begin position="485"/>
        <end position="522"/>
    </location>
</feature>
<dbReference type="Gene3D" id="3.10.10.10">
    <property type="entry name" value="HIV Type 1 Reverse Transcriptase, subunit A, domain 1"/>
    <property type="match status" value="1"/>
</dbReference>
<feature type="region of interest" description="Disordered" evidence="1">
    <location>
        <begin position="130"/>
        <end position="156"/>
    </location>
</feature>
<reference evidence="2" key="1">
    <citation type="submission" date="2023-04" db="EMBL/GenBank/DDBJ databases">
        <title>Phytophthora fragariaefolia NBRC 109709.</title>
        <authorList>
            <person name="Ichikawa N."/>
            <person name="Sato H."/>
            <person name="Tonouchi N."/>
        </authorList>
    </citation>
    <scope>NUCLEOTIDE SEQUENCE</scope>
    <source>
        <strain evidence="2">NBRC 109709</strain>
    </source>
</reference>
<sequence>MSAEVWRDLIQELCDEAECFDPRMRYQYFLSGLRNREWKTVLSTAMVNSIPQAVAVLLYKNMHIPVEDDADFADMVANTSKSAGAKSALLTQMMQMLQANQNLILQQQRKLAQYPRSPRRSNYAAAAFGNAAPPTQAPSYHQGTPTSVPQGSVRGIRQGPDIVSLEANDEDWNVPVNEEKAEASHTFDYNEETVVNNYDNVEMWNRDDAASAVRYEEGLTTMETTEGERPMAVGYATTTEEYQSNESAIGLTTGNNEEITRKTTVNVCNGVRCRCLEALPVVVERVNFLPSRNAEGNASAAPAEKKTDIKESDSPAEEIGVPFPTTLEYDRNAGPSGLERVSEAFEDGLEEVESTEKSSGVLDDQAEAVAPPGESPPPYTRHFTKEELEALEAKTPSPTGVELEEYDKELEEQLFPLDEVELRERVAKNAAKAKELSLEELSVMLNLPLETLERTREASPGELSMPEYWLDWYRKTLAASAEAKRANRDFRASVPPTKDGARAESGPSRPTEPESADDEVAPVMDEVVASVVSSSRVATTMVDESRVIANICVPRAGSERKDEALHRRFLFRLLRFDCSSLAAGRSEALGSHSGCVEDPDGVLNYVCFVKDGSATKDKRKPGLMERKDRPKPKVDPNNDVEDPVPEGKRIICSVEGYEATSVGFIDSLPAELFIDTGAIASLVDSRVLEKVGLAKAPLRPYHGSLNGVSGQPLHIRGEIELPLRIGTLEKLRTLAVVDCLHVHALLGTDALKAFRAVVDMGENVMTLKETGETIRLGTPRVEEAILRCWLKDCLELDPLLKIARSLCSVRNGQTIVEVCNASEEEIVIQKGTVLAAATIVPKSAFLPVQQAHQSLSGTLDVDTVISPAAKEPNPSREKMPGLKEAYRAEMEADFTDSKLGREQQELLRSLLGDFRDMFAESSLKPGRTDLLKFSIDTGTHPSIKQWSYRVSNAEGDVMEAEIDQYLELGLVRPSTSPWASPDLLNDDSSPPGEALDEAVRAALDALDEFGEPSASPPFVNPRADAVDDAPGDFADADDDELPVDAVVQTASFSVDLFGLDWERFQEEQKRPPWIQVLIAFLEDGTLALDAQLRVKVLLMAPHYVVKNGMLMRRVHLKARGGPARSLSVPVIPLPLSRPYFTTATPTSLLRMWASPRRRRRFESMPIGTDGRRT</sequence>
<feature type="compositionally biased region" description="Polar residues" evidence="1">
    <location>
        <begin position="138"/>
        <end position="150"/>
    </location>
</feature>
<dbReference type="SUPFAM" id="SSF56672">
    <property type="entry name" value="DNA/RNA polymerases"/>
    <property type="match status" value="1"/>
</dbReference>
<feature type="region of interest" description="Disordered" evidence="1">
    <location>
        <begin position="293"/>
        <end position="335"/>
    </location>
</feature>
<protein>
    <submittedName>
        <fullName evidence="2">Unnamed protein product</fullName>
    </submittedName>
</protein>
<dbReference type="AlphaFoldDB" id="A0A9W6UF35"/>
<dbReference type="SUPFAM" id="SSF50630">
    <property type="entry name" value="Acid proteases"/>
    <property type="match status" value="1"/>
</dbReference>